<dbReference type="InParanoid" id="C7Q524"/>
<dbReference type="EMBL" id="CP001700">
    <property type="protein sequence ID" value="ACU73972.1"/>
    <property type="molecule type" value="Genomic_DNA"/>
</dbReference>
<dbReference type="RefSeq" id="WP_015793701.1">
    <property type="nucleotide sequence ID" value="NC_013131.1"/>
</dbReference>
<accession>C7Q524</accession>
<dbReference type="InterPro" id="IPR029068">
    <property type="entry name" value="Glyas_Bleomycin-R_OHBP_Dase"/>
</dbReference>
<dbReference type="eggNOG" id="COG0346">
    <property type="taxonomic scope" value="Bacteria"/>
</dbReference>
<dbReference type="PANTHER" id="PTHR36437:SF2">
    <property type="entry name" value="GLYOXALASE_BLEOMYCIN RESISTANCE PROTEIN_DIOXYGENASE"/>
    <property type="match status" value="1"/>
</dbReference>
<organism evidence="2 3">
    <name type="scientific">Catenulispora acidiphila (strain DSM 44928 / JCM 14897 / NBRC 102108 / NRRL B-24433 / ID139908)</name>
    <dbReference type="NCBI Taxonomy" id="479433"/>
    <lineage>
        <taxon>Bacteria</taxon>
        <taxon>Bacillati</taxon>
        <taxon>Actinomycetota</taxon>
        <taxon>Actinomycetes</taxon>
        <taxon>Catenulisporales</taxon>
        <taxon>Catenulisporaceae</taxon>
        <taxon>Catenulispora</taxon>
    </lineage>
</organism>
<dbReference type="AlphaFoldDB" id="C7Q524"/>
<feature type="domain" description="VOC" evidence="1">
    <location>
        <begin position="18"/>
        <end position="131"/>
    </location>
</feature>
<dbReference type="GO" id="GO:0051213">
    <property type="term" value="F:dioxygenase activity"/>
    <property type="evidence" value="ECO:0007669"/>
    <property type="project" value="UniProtKB-KW"/>
</dbReference>
<keyword evidence="2" id="KW-0223">Dioxygenase</keyword>
<evidence type="ECO:0000313" key="3">
    <source>
        <dbReference type="Proteomes" id="UP000000851"/>
    </source>
</evidence>
<gene>
    <name evidence="2" type="ordered locus">Caci_5113</name>
</gene>
<dbReference type="Gene3D" id="3.10.180.10">
    <property type="entry name" value="2,3-Dihydroxybiphenyl 1,2-Dioxygenase, domain 1"/>
    <property type="match status" value="1"/>
</dbReference>
<proteinExistence type="predicted"/>
<dbReference type="Pfam" id="PF00903">
    <property type="entry name" value="Glyoxalase"/>
    <property type="match status" value="1"/>
</dbReference>
<dbReference type="STRING" id="479433.Caci_5113"/>
<dbReference type="PROSITE" id="PS51819">
    <property type="entry name" value="VOC"/>
    <property type="match status" value="1"/>
</dbReference>
<dbReference type="InterPro" id="IPR004360">
    <property type="entry name" value="Glyas_Fos-R_dOase_dom"/>
</dbReference>
<sequence>MAQNTETPPAAVQTTITDITAVGIPVTDQDKALEFFTGTLGFDKRLDLRRGEDFRWVTVGAPGAAVSVALVADGTVGIDTGIRFMVPDAETEYVSMRERGIKVGELLRWPGVPPMYEFRDPDGNRYEVVEVVEVVEFVDAADVAEAAEGGA</sequence>
<dbReference type="OrthoDB" id="9794917at2"/>
<dbReference type="InterPro" id="IPR037523">
    <property type="entry name" value="VOC_core"/>
</dbReference>
<keyword evidence="3" id="KW-1185">Reference proteome</keyword>
<dbReference type="Proteomes" id="UP000000851">
    <property type="component" value="Chromosome"/>
</dbReference>
<dbReference type="SUPFAM" id="SSF54593">
    <property type="entry name" value="Glyoxalase/Bleomycin resistance protein/Dihydroxybiphenyl dioxygenase"/>
    <property type="match status" value="1"/>
</dbReference>
<dbReference type="KEGG" id="cai:Caci_5113"/>
<name>C7Q524_CATAD</name>
<evidence type="ECO:0000313" key="2">
    <source>
        <dbReference type="EMBL" id="ACU73972.1"/>
    </source>
</evidence>
<evidence type="ECO:0000259" key="1">
    <source>
        <dbReference type="PROSITE" id="PS51819"/>
    </source>
</evidence>
<reference evidence="2 3" key="1">
    <citation type="journal article" date="2009" name="Stand. Genomic Sci.">
        <title>Complete genome sequence of Catenulispora acidiphila type strain (ID 139908).</title>
        <authorList>
            <person name="Copeland A."/>
            <person name="Lapidus A."/>
            <person name="Glavina Del Rio T."/>
            <person name="Nolan M."/>
            <person name="Lucas S."/>
            <person name="Chen F."/>
            <person name="Tice H."/>
            <person name="Cheng J.F."/>
            <person name="Bruce D."/>
            <person name="Goodwin L."/>
            <person name="Pitluck S."/>
            <person name="Mikhailova N."/>
            <person name="Pati A."/>
            <person name="Ivanova N."/>
            <person name="Mavromatis K."/>
            <person name="Chen A."/>
            <person name="Palaniappan K."/>
            <person name="Chain P."/>
            <person name="Land M."/>
            <person name="Hauser L."/>
            <person name="Chang Y.J."/>
            <person name="Jeffries C.D."/>
            <person name="Chertkov O."/>
            <person name="Brettin T."/>
            <person name="Detter J.C."/>
            <person name="Han C."/>
            <person name="Ali Z."/>
            <person name="Tindall B.J."/>
            <person name="Goker M."/>
            <person name="Bristow J."/>
            <person name="Eisen J.A."/>
            <person name="Markowitz V."/>
            <person name="Hugenholtz P."/>
            <person name="Kyrpides N.C."/>
            <person name="Klenk H.P."/>
        </authorList>
    </citation>
    <scope>NUCLEOTIDE SEQUENCE [LARGE SCALE GENOMIC DNA]</scope>
    <source>
        <strain evidence="3">DSM 44928 / JCM 14897 / NBRC 102108 / NRRL B-24433 / ID139908</strain>
    </source>
</reference>
<protein>
    <submittedName>
        <fullName evidence="2">Glyoxalase/bleomycin resistance protein/dioxygenase</fullName>
    </submittedName>
</protein>
<dbReference type="HOGENOM" id="CLU_046006_10_0_11"/>
<dbReference type="PANTHER" id="PTHR36437">
    <property type="entry name" value="GLYOXALASE/BLEOMYCIN RESISTANCE PROTEIN/DIOXYGENASE"/>
    <property type="match status" value="1"/>
</dbReference>
<keyword evidence="2" id="KW-0560">Oxidoreductase</keyword>